<name>A0ABS1BNZ3_9SPHI</name>
<evidence type="ECO:0000313" key="3">
    <source>
        <dbReference type="Proteomes" id="UP000660024"/>
    </source>
</evidence>
<organism evidence="2 3">
    <name type="scientific">Pedobacter segetis</name>
    <dbReference type="NCBI Taxonomy" id="2793069"/>
    <lineage>
        <taxon>Bacteria</taxon>
        <taxon>Pseudomonadati</taxon>
        <taxon>Bacteroidota</taxon>
        <taxon>Sphingobacteriia</taxon>
        <taxon>Sphingobacteriales</taxon>
        <taxon>Sphingobacteriaceae</taxon>
        <taxon>Pedobacter</taxon>
    </lineage>
</organism>
<accession>A0ABS1BNZ3</accession>
<feature type="signal peptide" evidence="1">
    <location>
        <begin position="1"/>
        <end position="19"/>
    </location>
</feature>
<proteinExistence type="predicted"/>
<feature type="chain" id="PRO_5045755513" evidence="1">
    <location>
        <begin position="20"/>
        <end position="152"/>
    </location>
</feature>
<dbReference type="RefSeq" id="WP_200588261.1">
    <property type="nucleotide sequence ID" value="NZ_JAEHFY010000049.1"/>
</dbReference>
<dbReference type="Proteomes" id="UP000660024">
    <property type="component" value="Unassembled WGS sequence"/>
</dbReference>
<dbReference type="EMBL" id="JAEHFY010000049">
    <property type="protein sequence ID" value="MBK0384548.1"/>
    <property type="molecule type" value="Genomic_DNA"/>
</dbReference>
<reference evidence="2 3" key="1">
    <citation type="submission" date="2020-12" db="EMBL/GenBank/DDBJ databases">
        <title>Bacterial novel species Pedobacter sp. SD-b isolated from soil.</title>
        <authorList>
            <person name="Jung H.-Y."/>
        </authorList>
    </citation>
    <scope>NUCLEOTIDE SEQUENCE [LARGE SCALE GENOMIC DNA]</scope>
    <source>
        <strain evidence="2 3">SD-b</strain>
    </source>
</reference>
<sequence length="152" mass="17628">MKKLIILLFVTASYTNVKAQDLHSYADTANYLIHQIENKKNLYVGQPLSVLLDSLKIDPVRSIPGAGMRKEDFGKDLRLYFNWERDFERKHFIIIEFNSVPEYTTLYPVFFPTIGQVGSLQSILSVYRPLIVKDVLVKDYTDDEPVNPDVHY</sequence>
<keyword evidence="3" id="KW-1185">Reference proteome</keyword>
<gene>
    <name evidence="2" type="ORF">I5M32_16430</name>
</gene>
<protein>
    <submittedName>
        <fullName evidence="2">Uncharacterized protein</fullName>
    </submittedName>
</protein>
<keyword evidence="1" id="KW-0732">Signal</keyword>
<evidence type="ECO:0000256" key="1">
    <source>
        <dbReference type="SAM" id="SignalP"/>
    </source>
</evidence>
<evidence type="ECO:0000313" key="2">
    <source>
        <dbReference type="EMBL" id="MBK0384548.1"/>
    </source>
</evidence>
<comment type="caution">
    <text evidence="2">The sequence shown here is derived from an EMBL/GenBank/DDBJ whole genome shotgun (WGS) entry which is preliminary data.</text>
</comment>